<protein>
    <submittedName>
        <fullName evidence="7">O-antigen ligase family protein</fullName>
    </submittedName>
</protein>
<evidence type="ECO:0000256" key="1">
    <source>
        <dbReference type="ARBA" id="ARBA00004141"/>
    </source>
</evidence>
<proteinExistence type="predicted"/>
<dbReference type="RefSeq" id="WP_320421773.1">
    <property type="nucleotide sequence ID" value="NZ_JAXCLA010000002.1"/>
</dbReference>
<evidence type="ECO:0000313" key="8">
    <source>
        <dbReference type="Proteomes" id="UP001285263"/>
    </source>
</evidence>
<feature type="transmembrane region" description="Helical" evidence="5">
    <location>
        <begin position="401"/>
        <end position="420"/>
    </location>
</feature>
<feature type="transmembrane region" description="Helical" evidence="5">
    <location>
        <begin position="449"/>
        <end position="468"/>
    </location>
</feature>
<dbReference type="PANTHER" id="PTHR37422">
    <property type="entry name" value="TEICHURONIC ACID BIOSYNTHESIS PROTEIN TUAE"/>
    <property type="match status" value="1"/>
</dbReference>
<feature type="transmembrane region" description="Helical" evidence="5">
    <location>
        <begin position="40"/>
        <end position="59"/>
    </location>
</feature>
<reference evidence="7 8" key="1">
    <citation type="submission" date="2023-11" db="EMBL/GenBank/DDBJ databases">
        <title>Paucibacter sp. nov., isolated from fresh soil in Korea.</title>
        <authorList>
            <person name="Le N.T.T."/>
        </authorList>
    </citation>
    <scope>NUCLEOTIDE SEQUENCE [LARGE SCALE GENOMIC DNA]</scope>
    <source>
        <strain evidence="7 8">R3-3</strain>
    </source>
</reference>
<evidence type="ECO:0000256" key="4">
    <source>
        <dbReference type="ARBA" id="ARBA00023136"/>
    </source>
</evidence>
<comment type="subcellular location">
    <subcellularLocation>
        <location evidence="1">Membrane</location>
        <topology evidence="1">Multi-pass membrane protein</topology>
    </subcellularLocation>
</comment>
<feature type="transmembrane region" description="Helical" evidence="5">
    <location>
        <begin position="301"/>
        <end position="322"/>
    </location>
</feature>
<keyword evidence="2 5" id="KW-0812">Transmembrane</keyword>
<evidence type="ECO:0000313" key="7">
    <source>
        <dbReference type="EMBL" id="MDY0743858.1"/>
    </source>
</evidence>
<feature type="transmembrane region" description="Helical" evidence="5">
    <location>
        <begin position="6"/>
        <end position="28"/>
    </location>
</feature>
<evidence type="ECO:0000256" key="5">
    <source>
        <dbReference type="SAM" id="Phobius"/>
    </source>
</evidence>
<organism evidence="7 8">
    <name type="scientific">Roseateles agri</name>
    <dbReference type="NCBI Taxonomy" id="3098619"/>
    <lineage>
        <taxon>Bacteria</taxon>
        <taxon>Pseudomonadati</taxon>
        <taxon>Pseudomonadota</taxon>
        <taxon>Betaproteobacteria</taxon>
        <taxon>Burkholderiales</taxon>
        <taxon>Sphaerotilaceae</taxon>
        <taxon>Roseateles</taxon>
    </lineage>
</organism>
<accession>A0ABU5DC62</accession>
<keyword evidence="4 5" id="KW-0472">Membrane</keyword>
<feature type="domain" description="O-antigen ligase-related" evidence="6">
    <location>
        <begin position="253"/>
        <end position="409"/>
    </location>
</feature>
<keyword evidence="3 5" id="KW-1133">Transmembrane helix</keyword>
<keyword evidence="8" id="KW-1185">Reference proteome</keyword>
<evidence type="ECO:0000256" key="3">
    <source>
        <dbReference type="ARBA" id="ARBA00022989"/>
    </source>
</evidence>
<dbReference type="EMBL" id="JAXCLA010000002">
    <property type="protein sequence ID" value="MDY0743858.1"/>
    <property type="molecule type" value="Genomic_DNA"/>
</dbReference>
<feature type="transmembrane region" description="Helical" evidence="5">
    <location>
        <begin position="79"/>
        <end position="103"/>
    </location>
</feature>
<feature type="transmembrane region" description="Helical" evidence="5">
    <location>
        <begin position="124"/>
        <end position="144"/>
    </location>
</feature>
<dbReference type="InterPro" id="IPR051533">
    <property type="entry name" value="WaaL-like"/>
</dbReference>
<evidence type="ECO:0000256" key="2">
    <source>
        <dbReference type="ARBA" id="ARBA00022692"/>
    </source>
</evidence>
<feature type="transmembrane region" description="Helical" evidence="5">
    <location>
        <begin position="268"/>
        <end position="285"/>
    </location>
</feature>
<feature type="transmembrane region" description="Helical" evidence="5">
    <location>
        <begin position="150"/>
        <end position="170"/>
    </location>
</feature>
<sequence>MDIAIVFSIYLLIAFGLGLLAVGATVVIGHLASSLPGRMFQVLMWMLVIASAMAILMSGRSLRLIADALAIEAQGDVGGFIGAKILLALALGFATALCVAWLFRPWWKSLPVNRYAAGGRKPPSDAVWSLLCFYVCFSIVPFVFTDAHYFHISLVYPLFIFLALLLWMQYSAIDPVVVVKQTLSVLVLGSLVAGAVYPSLAMQPGYLGLIPGFSMRLWGITATANTLGSVALALLMIEVCEPAQRKWLHWLLLGAAAVTMVLSQSKAAIGAAALGVGLVLLWRWLQKIKASKAGSAGRGELTAMLSLILVLVFVTLGVWVSIADPDIFGGLSRRLNARAMDDLSTATGRVYIWKFAIQSGLDSPIFGNGGDFWGLETRLRTGLTGATHAHNEFLQVFSRSGSIGLLAYLWFFGVMCAYAWRAAGPSRGGSLAFMLVFFMRSMVEVPLQPNSVLGGEFFAFMMLLVYVVDRGARPLTSPREVPLPGAYMLGQRLR</sequence>
<name>A0ABU5DC62_9BURK</name>
<keyword evidence="7" id="KW-0436">Ligase</keyword>
<dbReference type="PANTHER" id="PTHR37422:SF17">
    <property type="entry name" value="O-ANTIGEN LIGASE"/>
    <property type="match status" value="1"/>
</dbReference>
<dbReference type="GO" id="GO:0016874">
    <property type="term" value="F:ligase activity"/>
    <property type="evidence" value="ECO:0007669"/>
    <property type="project" value="UniProtKB-KW"/>
</dbReference>
<dbReference type="Proteomes" id="UP001285263">
    <property type="component" value="Unassembled WGS sequence"/>
</dbReference>
<dbReference type="Pfam" id="PF04932">
    <property type="entry name" value="Wzy_C"/>
    <property type="match status" value="1"/>
</dbReference>
<feature type="transmembrane region" description="Helical" evidence="5">
    <location>
        <begin position="247"/>
        <end position="262"/>
    </location>
</feature>
<dbReference type="InterPro" id="IPR007016">
    <property type="entry name" value="O-antigen_ligase-rel_domated"/>
</dbReference>
<feature type="transmembrane region" description="Helical" evidence="5">
    <location>
        <begin position="217"/>
        <end position="235"/>
    </location>
</feature>
<evidence type="ECO:0000259" key="6">
    <source>
        <dbReference type="Pfam" id="PF04932"/>
    </source>
</evidence>
<comment type="caution">
    <text evidence="7">The sequence shown here is derived from an EMBL/GenBank/DDBJ whole genome shotgun (WGS) entry which is preliminary data.</text>
</comment>
<gene>
    <name evidence="7" type="ORF">SNE35_05050</name>
</gene>